<comment type="caution">
    <text evidence="16">The sequence shown here is derived from an EMBL/GenBank/DDBJ whole genome shotgun (WGS) entry which is preliminary data.</text>
</comment>
<dbReference type="InterPro" id="IPR005864">
    <property type="entry name" value="ATP_synth_F0_bsu_bac"/>
</dbReference>
<evidence type="ECO:0000256" key="13">
    <source>
        <dbReference type="HAMAP-Rule" id="MF_01398"/>
    </source>
</evidence>
<evidence type="ECO:0000256" key="15">
    <source>
        <dbReference type="SAM" id="Coils"/>
    </source>
</evidence>
<evidence type="ECO:0000256" key="2">
    <source>
        <dbReference type="ARBA" id="ARBA00022448"/>
    </source>
</evidence>
<gene>
    <name evidence="13" type="primary">atpF</name>
    <name evidence="16" type="ORF">A3C25_06430</name>
</gene>
<dbReference type="InterPro" id="IPR050059">
    <property type="entry name" value="ATP_synthase_B_chain"/>
</dbReference>
<feature type="transmembrane region" description="Helical" evidence="13">
    <location>
        <begin position="15"/>
        <end position="37"/>
    </location>
</feature>
<comment type="function">
    <text evidence="11 13">F(1)F(0) ATP synthase produces ATP from ADP in the presence of a proton or sodium gradient. F-type ATPases consist of two structural domains, F(1) containing the extramembraneous catalytic core and F(0) containing the membrane proton channel, linked together by a central stalk and a peripheral stalk. During catalysis, ATP synthesis in the catalytic domain of F(1) is coupled via a rotary mechanism of the central stalk subunits to proton translocation.</text>
</comment>
<dbReference type="HAMAP" id="MF_01398">
    <property type="entry name" value="ATP_synth_b_bprime"/>
    <property type="match status" value="1"/>
</dbReference>
<comment type="subcellular location">
    <subcellularLocation>
        <location evidence="13">Cell membrane</location>
        <topology evidence="13">Single-pass membrane protein</topology>
    </subcellularLocation>
    <subcellularLocation>
        <location evidence="12">Endomembrane system</location>
        <topology evidence="12">Single-pass membrane protein</topology>
    </subcellularLocation>
</comment>
<dbReference type="PANTHER" id="PTHR33445:SF1">
    <property type="entry name" value="ATP SYNTHASE SUBUNIT B"/>
    <property type="match status" value="1"/>
</dbReference>
<keyword evidence="3 13" id="KW-1003">Cell membrane</keyword>
<organism evidence="16 17">
    <name type="scientific">Candidatus Roizmanbacteria bacterium RIFCSPHIGHO2_02_FULL_38_11</name>
    <dbReference type="NCBI Taxonomy" id="1802039"/>
    <lineage>
        <taxon>Bacteria</taxon>
        <taxon>Candidatus Roizmaniibacteriota</taxon>
    </lineage>
</organism>
<evidence type="ECO:0000256" key="1">
    <source>
        <dbReference type="ARBA" id="ARBA00005513"/>
    </source>
</evidence>
<dbReference type="NCBIfam" id="TIGR01144">
    <property type="entry name" value="ATP_synt_b"/>
    <property type="match status" value="1"/>
</dbReference>
<evidence type="ECO:0000256" key="6">
    <source>
        <dbReference type="ARBA" id="ARBA00022781"/>
    </source>
</evidence>
<dbReference type="GO" id="GO:0045259">
    <property type="term" value="C:proton-transporting ATP synthase complex"/>
    <property type="evidence" value="ECO:0007669"/>
    <property type="project" value="UniProtKB-KW"/>
</dbReference>
<dbReference type="EMBL" id="MFZO01000048">
    <property type="protein sequence ID" value="OGK23346.1"/>
    <property type="molecule type" value="Genomic_DNA"/>
</dbReference>
<evidence type="ECO:0000256" key="5">
    <source>
        <dbReference type="ARBA" id="ARBA00022692"/>
    </source>
</evidence>
<comment type="similarity">
    <text evidence="1 13 14">Belongs to the ATPase B chain family.</text>
</comment>
<dbReference type="AlphaFoldDB" id="A0A1F7GXR1"/>
<feature type="coiled-coil region" evidence="15">
    <location>
        <begin position="37"/>
        <end position="130"/>
    </location>
</feature>
<dbReference type="CDD" id="cd06503">
    <property type="entry name" value="ATP-synt_Fo_b"/>
    <property type="match status" value="1"/>
</dbReference>
<name>A0A1F7GXR1_9BACT</name>
<evidence type="ECO:0000256" key="8">
    <source>
        <dbReference type="ARBA" id="ARBA00023065"/>
    </source>
</evidence>
<sequence length="169" mass="19809">MEQLGIDLRQIAAQLINFVLFFLIFKKFIATPFLHFLNEGRKKEKEAEDILAKLKSDEENLSQKQAKMKEEMKKEMERVLKEAKKEAEAIKNELITDAKKEAEGIKDRAKKQLEEEREKLNQAAKERMIDLSVAIVDKAFKDYLDEDTKKRITRYILTNLAKGEVNYEN</sequence>
<keyword evidence="8 13" id="KW-0406">Ion transport</keyword>
<dbReference type="InterPro" id="IPR002146">
    <property type="entry name" value="ATP_synth_b/b'su_bac/chlpt"/>
</dbReference>
<dbReference type="Proteomes" id="UP000177913">
    <property type="component" value="Unassembled WGS sequence"/>
</dbReference>
<dbReference type="GO" id="GO:0046933">
    <property type="term" value="F:proton-transporting ATP synthase activity, rotational mechanism"/>
    <property type="evidence" value="ECO:0007669"/>
    <property type="project" value="UniProtKB-UniRule"/>
</dbReference>
<dbReference type="GO" id="GO:0012505">
    <property type="term" value="C:endomembrane system"/>
    <property type="evidence" value="ECO:0007669"/>
    <property type="project" value="UniProtKB-SubCell"/>
</dbReference>
<protein>
    <recommendedName>
        <fullName evidence="13">ATP synthase subunit b</fullName>
    </recommendedName>
    <alternativeName>
        <fullName evidence="13">ATP synthase F(0) sector subunit b</fullName>
    </alternativeName>
    <alternativeName>
        <fullName evidence="13">ATPase subunit I</fullName>
    </alternativeName>
    <alternativeName>
        <fullName evidence="13">F-type ATPase subunit b</fullName>
        <shortName evidence="13">F-ATPase subunit b</shortName>
    </alternativeName>
</protein>
<dbReference type="PANTHER" id="PTHR33445">
    <property type="entry name" value="ATP SYNTHASE SUBUNIT B', CHLOROPLASTIC"/>
    <property type="match status" value="1"/>
</dbReference>
<comment type="function">
    <text evidence="13">Component of the F(0) channel, it forms part of the peripheral stalk, linking F(1) to F(0).</text>
</comment>
<reference evidence="16 17" key="1">
    <citation type="journal article" date="2016" name="Nat. Commun.">
        <title>Thousands of microbial genomes shed light on interconnected biogeochemical processes in an aquifer system.</title>
        <authorList>
            <person name="Anantharaman K."/>
            <person name="Brown C.T."/>
            <person name="Hug L.A."/>
            <person name="Sharon I."/>
            <person name="Castelle C.J."/>
            <person name="Probst A.J."/>
            <person name="Thomas B.C."/>
            <person name="Singh A."/>
            <person name="Wilkins M.J."/>
            <person name="Karaoz U."/>
            <person name="Brodie E.L."/>
            <person name="Williams K.H."/>
            <person name="Hubbard S.S."/>
            <person name="Banfield J.F."/>
        </authorList>
    </citation>
    <scope>NUCLEOTIDE SEQUENCE [LARGE SCALE GENOMIC DNA]</scope>
</reference>
<evidence type="ECO:0000256" key="7">
    <source>
        <dbReference type="ARBA" id="ARBA00022989"/>
    </source>
</evidence>
<keyword evidence="6 13" id="KW-0375">Hydrogen ion transport</keyword>
<evidence type="ECO:0000256" key="14">
    <source>
        <dbReference type="RuleBase" id="RU003848"/>
    </source>
</evidence>
<evidence type="ECO:0000256" key="3">
    <source>
        <dbReference type="ARBA" id="ARBA00022475"/>
    </source>
</evidence>
<keyword evidence="7 13" id="KW-1133">Transmembrane helix</keyword>
<keyword evidence="9 13" id="KW-0472">Membrane</keyword>
<evidence type="ECO:0000256" key="12">
    <source>
        <dbReference type="ARBA" id="ARBA00037847"/>
    </source>
</evidence>
<keyword evidence="5 13" id="KW-0812">Transmembrane</keyword>
<dbReference type="Pfam" id="PF00430">
    <property type="entry name" value="ATP-synt_B"/>
    <property type="match status" value="1"/>
</dbReference>
<keyword evidence="4 13" id="KW-0138">CF(0)</keyword>
<comment type="subunit">
    <text evidence="13">F-type ATPases have 2 components, F(1) - the catalytic core - and F(0) - the membrane proton channel. F(1) has five subunits: alpha(3), beta(3), gamma(1), delta(1), epsilon(1). F(0) has three main subunits: a(1), b(2) and c(10-14). The alpha and beta chains form an alternating ring which encloses part of the gamma chain. F(1) is attached to F(0) by a central stalk formed by the gamma and epsilon chains, while a peripheral stalk is formed by the delta and b chains.</text>
</comment>
<proteinExistence type="inferred from homology"/>
<evidence type="ECO:0000256" key="11">
    <source>
        <dbReference type="ARBA" id="ARBA00025198"/>
    </source>
</evidence>
<evidence type="ECO:0000256" key="10">
    <source>
        <dbReference type="ARBA" id="ARBA00023310"/>
    </source>
</evidence>
<keyword evidence="15" id="KW-0175">Coiled coil</keyword>
<accession>A0A1F7GXR1</accession>
<keyword evidence="2 13" id="KW-0813">Transport</keyword>
<evidence type="ECO:0000313" key="16">
    <source>
        <dbReference type="EMBL" id="OGK23346.1"/>
    </source>
</evidence>
<dbReference type="GO" id="GO:0005886">
    <property type="term" value="C:plasma membrane"/>
    <property type="evidence" value="ECO:0007669"/>
    <property type="project" value="UniProtKB-SubCell"/>
</dbReference>
<evidence type="ECO:0000256" key="4">
    <source>
        <dbReference type="ARBA" id="ARBA00022547"/>
    </source>
</evidence>
<keyword evidence="10 13" id="KW-0066">ATP synthesis</keyword>
<dbReference type="GO" id="GO:0046961">
    <property type="term" value="F:proton-transporting ATPase activity, rotational mechanism"/>
    <property type="evidence" value="ECO:0007669"/>
    <property type="project" value="TreeGrafter"/>
</dbReference>
<evidence type="ECO:0000256" key="9">
    <source>
        <dbReference type="ARBA" id="ARBA00023136"/>
    </source>
</evidence>
<evidence type="ECO:0000313" key="17">
    <source>
        <dbReference type="Proteomes" id="UP000177913"/>
    </source>
</evidence>